<accession>A0A2T1N9E9</accession>
<keyword evidence="1" id="KW-0812">Transmembrane</keyword>
<dbReference type="Proteomes" id="UP000238426">
    <property type="component" value="Unassembled WGS sequence"/>
</dbReference>
<proteinExistence type="predicted"/>
<evidence type="ECO:0000313" key="3">
    <source>
        <dbReference type="Proteomes" id="UP000238426"/>
    </source>
</evidence>
<comment type="caution">
    <text evidence="2">The sequence shown here is derived from an EMBL/GenBank/DDBJ whole genome shotgun (WGS) entry which is preliminary data.</text>
</comment>
<gene>
    <name evidence="2" type="ORF">C7H52_09410</name>
</gene>
<protein>
    <submittedName>
        <fullName evidence="2">Uncharacterized protein</fullName>
    </submittedName>
</protein>
<name>A0A2T1N9E9_9FLAO</name>
<organism evidence="2 3">
    <name type="scientific">Aurantibacter aestuarii</name>
    <dbReference type="NCBI Taxonomy" id="1266046"/>
    <lineage>
        <taxon>Bacteria</taxon>
        <taxon>Pseudomonadati</taxon>
        <taxon>Bacteroidota</taxon>
        <taxon>Flavobacteriia</taxon>
        <taxon>Flavobacteriales</taxon>
        <taxon>Flavobacteriaceae</taxon>
        <taxon>Aurantibacter</taxon>
    </lineage>
</organism>
<keyword evidence="3" id="KW-1185">Reference proteome</keyword>
<feature type="transmembrane region" description="Helical" evidence="1">
    <location>
        <begin position="63"/>
        <end position="84"/>
    </location>
</feature>
<reference evidence="2 3" key="1">
    <citation type="submission" date="2018-03" db="EMBL/GenBank/DDBJ databases">
        <title>Mesoflavibacter sp. HG37 and Mesoflavibacter sp. HG96 sp.nov., two marine bacteria isolated from seawater of Western Pacific Ocean.</title>
        <authorList>
            <person name="Cheng H."/>
            <person name="Wu Y.-H."/>
            <person name="Guo L.-L."/>
            <person name="Xu X.-W."/>
        </authorList>
    </citation>
    <scope>NUCLEOTIDE SEQUENCE [LARGE SCALE GENOMIC DNA]</scope>
    <source>
        <strain evidence="2 3">KCTC 32269</strain>
    </source>
</reference>
<sequence length="91" mass="10783">MKFVLNYTINTASLNTIDYLFNQFLFFGLWYVGLILGGIIALLFIITDIIFFNIKPLKNIKWYILRIFIFLVICFLVIITHYVLEKVIDII</sequence>
<dbReference type="EMBL" id="PXOQ01000009">
    <property type="protein sequence ID" value="PSG88507.1"/>
    <property type="molecule type" value="Genomic_DNA"/>
</dbReference>
<evidence type="ECO:0000313" key="2">
    <source>
        <dbReference type="EMBL" id="PSG88507.1"/>
    </source>
</evidence>
<feature type="transmembrane region" description="Helical" evidence="1">
    <location>
        <begin position="29"/>
        <end position="51"/>
    </location>
</feature>
<evidence type="ECO:0000256" key="1">
    <source>
        <dbReference type="SAM" id="Phobius"/>
    </source>
</evidence>
<keyword evidence="1" id="KW-0472">Membrane</keyword>
<dbReference type="AlphaFoldDB" id="A0A2T1N9E9"/>
<keyword evidence="1" id="KW-1133">Transmembrane helix</keyword>